<proteinExistence type="predicted"/>
<gene>
    <name evidence="5" type="ORF">GCM10023094_08000</name>
</gene>
<evidence type="ECO:0000259" key="4">
    <source>
        <dbReference type="PROSITE" id="PS50949"/>
    </source>
</evidence>
<evidence type="ECO:0000256" key="3">
    <source>
        <dbReference type="ARBA" id="ARBA00023163"/>
    </source>
</evidence>
<dbReference type="PANTHER" id="PTHR43537">
    <property type="entry name" value="TRANSCRIPTIONAL REGULATOR, GNTR FAMILY"/>
    <property type="match status" value="1"/>
</dbReference>
<dbReference type="InterPro" id="IPR008920">
    <property type="entry name" value="TF_FadR/GntR_C"/>
</dbReference>
<dbReference type="SUPFAM" id="SSF46785">
    <property type="entry name" value="Winged helix' DNA-binding domain"/>
    <property type="match status" value="1"/>
</dbReference>
<dbReference type="InterPro" id="IPR011711">
    <property type="entry name" value="GntR_C"/>
</dbReference>
<organism evidence="5 6">
    <name type="scientific">Rhodococcus olei</name>
    <dbReference type="NCBI Taxonomy" id="2161675"/>
    <lineage>
        <taxon>Bacteria</taxon>
        <taxon>Bacillati</taxon>
        <taxon>Actinomycetota</taxon>
        <taxon>Actinomycetes</taxon>
        <taxon>Mycobacteriales</taxon>
        <taxon>Nocardiaceae</taxon>
        <taxon>Rhodococcus</taxon>
    </lineage>
</organism>
<accession>A0ABP8NXD6</accession>
<dbReference type="Gene3D" id="1.10.10.10">
    <property type="entry name" value="Winged helix-like DNA-binding domain superfamily/Winged helix DNA-binding domain"/>
    <property type="match status" value="1"/>
</dbReference>
<keyword evidence="3" id="KW-0804">Transcription</keyword>
<dbReference type="SUPFAM" id="SSF48008">
    <property type="entry name" value="GntR ligand-binding domain-like"/>
    <property type="match status" value="1"/>
</dbReference>
<dbReference type="Pfam" id="PF07729">
    <property type="entry name" value="FCD"/>
    <property type="match status" value="1"/>
</dbReference>
<dbReference type="InterPro" id="IPR036390">
    <property type="entry name" value="WH_DNA-bd_sf"/>
</dbReference>
<dbReference type="PRINTS" id="PR00035">
    <property type="entry name" value="HTHGNTR"/>
</dbReference>
<dbReference type="Proteomes" id="UP001501183">
    <property type="component" value="Unassembled WGS sequence"/>
</dbReference>
<dbReference type="Gene3D" id="1.20.120.530">
    <property type="entry name" value="GntR ligand-binding domain-like"/>
    <property type="match status" value="1"/>
</dbReference>
<evidence type="ECO:0000313" key="6">
    <source>
        <dbReference type="Proteomes" id="UP001501183"/>
    </source>
</evidence>
<dbReference type="InterPro" id="IPR036388">
    <property type="entry name" value="WH-like_DNA-bd_sf"/>
</dbReference>
<evidence type="ECO:0000256" key="1">
    <source>
        <dbReference type="ARBA" id="ARBA00023015"/>
    </source>
</evidence>
<keyword evidence="2" id="KW-0238">DNA-binding</keyword>
<dbReference type="InterPro" id="IPR000524">
    <property type="entry name" value="Tscrpt_reg_HTH_GntR"/>
</dbReference>
<reference evidence="6" key="1">
    <citation type="journal article" date="2019" name="Int. J. Syst. Evol. Microbiol.">
        <title>The Global Catalogue of Microorganisms (GCM) 10K type strain sequencing project: providing services to taxonomists for standard genome sequencing and annotation.</title>
        <authorList>
            <consortium name="The Broad Institute Genomics Platform"/>
            <consortium name="The Broad Institute Genome Sequencing Center for Infectious Disease"/>
            <person name="Wu L."/>
            <person name="Ma J."/>
        </authorList>
    </citation>
    <scope>NUCLEOTIDE SEQUENCE [LARGE SCALE GENOMIC DNA]</scope>
    <source>
        <strain evidence="6">JCM 32206</strain>
    </source>
</reference>
<comment type="caution">
    <text evidence="5">The sequence shown here is derived from an EMBL/GenBank/DDBJ whole genome shotgun (WGS) entry which is preliminary data.</text>
</comment>
<evidence type="ECO:0000313" key="5">
    <source>
        <dbReference type="EMBL" id="GAA4473742.1"/>
    </source>
</evidence>
<name>A0ABP8NXD6_9NOCA</name>
<dbReference type="Pfam" id="PF00392">
    <property type="entry name" value="GntR"/>
    <property type="match status" value="1"/>
</dbReference>
<dbReference type="PROSITE" id="PS50949">
    <property type="entry name" value="HTH_GNTR"/>
    <property type="match status" value="1"/>
</dbReference>
<dbReference type="EMBL" id="BAABFB010000020">
    <property type="protein sequence ID" value="GAA4473742.1"/>
    <property type="molecule type" value="Genomic_DNA"/>
</dbReference>
<dbReference type="CDD" id="cd07377">
    <property type="entry name" value="WHTH_GntR"/>
    <property type="match status" value="1"/>
</dbReference>
<dbReference type="PANTHER" id="PTHR43537:SF24">
    <property type="entry name" value="GLUCONATE OPERON TRANSCRIPTIONAL REPRESSOR"/>
    <property type="match status" value="1"/>
</dbReference>
<sequence>MTKPGGDPIKNLAVPRAIAATRGEKISRTVARLVAKTIADDRLEPGAALPSEQEMANNFGVGRASVREGLRLLEAQGLVTVRQGLGGGPSVAEPTGAAFGDTMSMYLQVNDIRLAEVVEAVIQMEGLTAALAAERVARGEITDPDELESLDAHDHDVETHREFIETAVGFHDHLRQIAGNYIIALVGSALAHLFSDRAIVAHPNAWSEQERTLFSDAHAEIGRAIRAGDAATARELATAHVRESVAMTLGGHPTILQDRVDWK</sequence>
<evidence type="ECO:0000256" key="2">
    <source>
        <dbReference type="ARBA" id="ARBA00023125"/>
    </source>
</evidence>
<dbReference type="SMART" id="SM00895">
    <property type="entry name" value="FCD"/>
    <property type="match status" value="1"/>
</dbReference>
<protein>
    <submittedName>
        <fullName evidence="5">FadR/GntR family transcriptional regulator</fullName>
    </submittedName>
</protein>
<feature type="domain" description="HTH gntR-type" evidence="4">
    <location>
        <begin position="24"/>
        <end position="94"/>
    </location>
</feature>
<keyword evidence="1" id="KW-0805">Transcription regulation</keyword>
<keyword evidence="6" id="KW-1185">Reference proteome</keyword>
<dbReference type="SMART" id="SM00345">
    <property type="entry name" value="HTH_GNTR"/>
    <property type="match status" value="1"/>
</dbReference>